<dbReference type="EMBL" id="BMMF01000003">
    <property type="protein sequence ID" value="GGK27939.1"/>
    <property type="molecule type" value="Genomic_DNA"/>
</dbReference>
<evidence type="ECO:0000313" key="2">
    <source>
        <dbReference type="EMBL" id="GGK27939.1"/>
    </source>
</evidence>
<keyword evidence="3" id="KW-1185">Reference proteome</keyword>
<feature type="region of interest" description="Disordered" evidence="1">
    <location>
        <begin position="77"/>
        <end position="104"/>
    </location>
</feature>
<dbReference type="RefSeq" id="WP_188910861.1">
    <property type="nucleotide sequence ID" value="NZ_BMMF01000003.1"/>
</dbReference>
<sequence length="234" mass="25284">MTDKTISVLGWGALAVLLVAAGALLLPACGLRLGPIEMAWCAPPARAAAATPEGDLDDLLLQVQALEDALIARPICDPPPVRRAEAPPPLEPEPEPDRPQIGDDLVLPDNEGDLSFLQGCWESPQNSNIIQGGTNIPIRVRYCFTGSDGSGTVEILNSRDGDCRGPMQARREGDRLLIEYERAICERNGAAFVPGVIECREGANQATCDLIEIRDGVREPRSNQVRDTTLRRID</sequence>
<evidence type="ECO:0000313" key="3">
    <source>
        <dbReference type="Proteomes" id="UP000600449"/>
    </source>
</evidence>
<protein>
    <submittedName>
        <fullName evidence="2">Uncharacterized protein</fullName>
    </submittedName>
</protein>
<name>A0A917V2Z8_9HYPH</name>
<comment type="caution">
    <text evidence="2">The sequence shown here is derived from an EMBL/GenBank/DDBJ whole genome shotgun (WGS) entry which is preliminary data.</text>
</comment>
<accession>A0A917V2Z8</accession>
<proteinExistence type="predicted"/>
<dbReference type="AlphaFoldDB" id="A0A917V2Z8"/>
<organism evidence="2 3">
    <name type="scientific">Salinarimonas ramus</name>
    <dbReference type="NCBI Taxonomy" id="690164"/>
    <lineage>
        <taxon>Bacteria</taxon>
        <taxon>Pseudomonadati</taxon>
        <taxon>Pseudomonadota</taxon>
        <taxon>Alphaproteobacteria</taxon>
        <taxon>Hyphomicrobiales</taxon>
        <taxon>Salinarimonadaceae</taxon>
        <taxon>Salinarimonas</taxon>
    </lineage>
</organism>
<dbReference type="Proteomes" id="UP000600449">
    <property type="component" value="Unassembled WGS sequence"/>
</dbReference>
<gene>
    <name evidence="2" type="ORF">GCM10011322_13080</name>
</gene>
<evidence type="ECO:0000256" key="1">
    <source>
        <dbReference type="SAM" id="MobiDB-lite"/>
    </source>
</evidence>
<reference evidence="2 3" key="1">
    <citation type="journal article" date="2014" name="Int. J. Syst. Evol. Microbiol.">
        <title>Complete genome sequence of Corynebacterium casei LMG S-19264T (=DSM 44701T), isolated from a smear-ripened cheese.</title>
        <authorList>
            <consortium name="US DOE Joint Genome Institute (JGI-PGF)"/>
            <person name="Walter F."/>
            <person name="Albersmeier A."/>
            <person name="Kalinowski J."/>
            <person name="Ruckert C."/>
        </authorList>
    </citation>
    <scope>NUCLEOTIDE SEQUENCE [LARGE SCALE GENOMIC DNA]</scope>
    <source>
        <strain evidence="2 3">CGMCC 1.9161</strain>
    </source>
</reference>